<feature type="chain" id="PRO_5039027283" description="Gram-positive cocci surface proteins LPxTG domain-containing protein" evidence="7">
    <location>
        <begin position="30"/>
        <end position="286"/>
    </location>
</feature>
<evidence type="ECO:0000256" key="1">
    <source>
        <dbReference type="ARBA" id="ARBA00022512"/>
    </source>
</evidence>
<organism evidence="9 10">
    <name type="scientific">Streptomyces diastatochromogenes</name>
    <dbReference type="NCBI Taxonomy" id="42236"/>
    <lineage>
        <taxon>Bacteria</taxon>
        <taxon>Bacillati</taxon>
        <taxon>Actinomycetota</taxon>
        <taxon>Actinomycetes</taxon>
        <taxon>Kitasatosporales</taxon>
        <taxon>Streptomycetaceae</taxon>
        <taxon>Streptomyces</taxon>
    </lineage>
</organism>
<feature type="signal peptide" evidence="7">
    <location>
        <begin position="1"/>
        <end position="29"/>
    </location>
</feature>
<keyword evidence="6" id="KW-1133">Transmembrane helix</keyword>
<accession>A0A233SGL8</accession>
<keyword evidence="6" id="KW-0812">Transmembrane</keyword>
<protein>
    <recommendedName>
        <fullName evidence="8">Gram-positive cocci surface proteins LPxTG domain-containing protein</fullName>
    </recommendedName>
</protein>
<feature type="region of interest" description="Disordered" evidence="5">
    <location>
        <begin position="169"/>
        <end position="250"/>
    </location>
</feature>
<dbReference type="InterPro" id="IPR019931">
    <property type="entry name" value="LPXTG_anchor"/>
</dbReference>
<keyword evidence="10" id="KW-1185">Reference proteome</keyword>
<feature type="transmembrane region" description="Helical" evidence="6">
    <location>
        <begin position="260"/>
        <end position="282"/>
    </location>
</feature>
<evidence type="ECO:0000259" key="8">
    <source>
        <dbReference type="PROSITE" id="PS50847"/>
    </source>
</evidence>
<evidence type="ECO:0000313" key="9">
    <source>
        <dbReference type="EMBL" id="OXY94689.1"/>
    </source>
</evidence>
<keyword evidence="4" id="KW-0572">Peptidoglycan-anchor</keyword>
<keyword evidence="1" id="KW-0134">Cell wall</keyword>
<keyword evidence="6" id="KW-0472">Membrane</keyword>
<dbReference type="Proteomes" id="UP000215483">
    <property type="component" value="Unassembled WGS sequence"/>
</dbReference>
<dbReference type="EMBL" id="MCGQ01000015">
    <property type="protein sequence ID" value="OXY94689.1"/>
    <property type="molecule type" value="Genomic_DNA"/>
</dbReference>
<name>A0A233SGL8_STRDA</name>
<gene>
    <name evidence="9" type="ORF">BEK98_19075</name>
</gene>
<evidence type="ECO:0000256" key="4">
    <source>
        <dbReference type="ARBA" id="ARBA00023088"/>
    </source>
</evidence>
<comment type="caution">
    <text evidence="9">The sequence shown here is derived from an EMBL/GenBank/DDBJ whole genome shotgun (WGS) entry which is preliminary data.</text>
</comment>
<evidence type="ECO:0000256" key="7">
    <source>
        <dbReference type="SAM" id="SignalP"/>
    </source>
</evidence>
<evidence type="ECO:0000256" key="6">
    <source>
        <dbReference type="SAM" id="Phobius"/>
    </source>
</evidence>
<feature type="compositionally biased region" description="Acidic residues" evidence="5">
    <location>
        <begin position="187"/>
        <end position="196"/>
    </location>
</feature>
<feature type="compositionally biased region" description="Low complexity" evidence="5">
    <location>
        <begin position="201"/>
        <end position="227"/>
    </location>
</feature>
<keyword evidence="3 7" id="KW-0732">Signal</keyword>
<evidence type="ECO:0000256" key="3">
    <source>
        <dbReference type="ARBA" id="ARBA00022729"/>
    </source>
</evidence>
<dbReference type="OrthoDB" id="4336829at2"/>
<dbReference type="PROSITE" id="PS50847">
    <property type="entry name" value="GRAM_POS_ANCHORING"/>
    <property type="match status" value="1"/>
</dbReference>
<keyword evidence="2" id="KW-0964">Secreted</keyword>
<evidence type="ECO:0000256" key="5">
    <source>
        <dbReference type="SAM" id="MobiDB-lite"/>
    </source>
</evidence>
<evidence type="ECO:0000313" key="10">
    <source>
        <dbReference type="Proteomes" id="UP000215483"/>
    </source>
</evidence>
<evidence type="ECO:0000256" key="2">
    <source>
        <dbReference type="ARBA" id="ARBA00022525"/>
    </source>
</evidence>
<sequence>MFMRPVTHLPLCLAAAAALVPVSSAAAHAAATPSCAAPGGRAFPLATRIHGGPTSYEVGGDYGTWYIDLTNTTTRTCASIHPVVVLVDDKRTLKPSQPRLDFYDGSRARPVTFETTDEQELVGVLDGAGFGGFTVAPGATVTVKLRLSLASDAVPDHITANAAVVQRRGQDGDWVGESNDYRFGVGEDGDVPEDTAEPQGTGAPEDPEATATATAPAGTPQASPSGADPDDPDDPSLFLAEDAEEAGERARELARTGLGLAHGLLAAGAVLLAVGAGASLLARRRR</sequence>
<feature type="domain" description="Gram-positive cocci surface proteins LPxTG" evidence="8">
    <location>
        <begin position="253"/>
        <end position="286"/>
    </location>
</feature>
<reference evidence="9 10" key="1">
    <citation type="submission" date="2016-07" db="EMBL/GenBank/DDBJ databases">
        <title>Draft genome of Streptomyces diastatochromogenes.</title>
        <authorList>
            <person name="Podduturi R."/>
            <person name="Lukassen M.B."/>
            <person name="Clausen N."/>
            <person name="Nielsen J.L."/>
            <person name="Jorgensen N.O."/>
        </authorList>
    </citation>
    <scope>NUCLEOTIDE SEQUENCE [LARGE SCALE GENOMIC DNA]</scope>
    <source>
        <strain evidence="9 10">DSM 40608</strain>
    </source>
</reference>
<dbReference type="AlphaFoldDB" id="A0A233SGL8"/>
<proteinExistence type="predicted"/>